<organism evidence="6 7">
    <name type="scientific">Pedosphaera parvula (strain Ellin514)</name>
    <dbReference type="NCBI Taxonomy" id="320771"/>
    <lineage>
        <taxon>Bacteria</taxon>
        <taxon>Pseudomonadati</taxon>
        <taxon>Verrucomicrobiota</taxon>
        <taxon>Pedosphaerae</taxon>
        <taxon>Pedosphaerales</taxon>
        <taxon>Pedosphaeraceae</taxon>
        <taxon>Pedosphaera</taxon>
    </lineage>
</organism>
<evidence type="ECO:0000313" key="7">
    <source>
        <dbReference type="Proteomes" id="UP000003688"/>
    </source>
</evidence>
<feature type="domain" description="Response regulatory" evidence="5">
    <location>
        <begin position="1"/>
        <end position="107"/>
    </location>
</feature>
<evidence type="ECO:0000313" key="6">
    <source>
        <dbReference type="EMBL" id="EEF60975.1"/>
    </source>
</evidence>
<dbReference type="CDD" id="cd17535">
    <property type="entry name" value="REC_NarL-like"/>
    <property type="match status" value="1"/>
</dbReference>
<protein>
    <submittedName>
        <fullName evidence="6">Two component transcriptional regulator, LuxR family</fullName>
    </submittedName>
</protein>
<dbReference type="GO" id="GO:0006568">
    <property type="term" value="P:L-tryptophan metabolic process"/>
    <property type="evidence" value="ECO:0007669"/>
    <property type="project" value="InterPro"/>
</dbReference>
<dbReference type="EMBL" id="ABOX02000012">
    <property type="protein sequence ID" value="EEF60975.1"/>
    <property type="molecule type" value="Genomic_DNA"/>
</dbReference>
<evidence type="ECO:0000259" key="5">
    <source>
        <dbReference type="PROSITE" id="PS50110"/>
    </source>
</evidence>
<dbReference type="InterPro" id="IPR058245">
    <property type="entry name" value="NreC/VraR/RcsB-like_REC"/>
</dbReference>
<dbReference type="InterPro" id="IPR000792">
    <property type="entry name" value="Tscrpt_reg_LuxR_C"/>
</dbReference>
<dbReference type="InterPro" id="IPR001789">
    <property type="entry name" value="Sig_transdc_resp-reg_receiver"/>
</dbReference>
<dbReference type="Proteomes" id="UP000003688">
    <property type="component" value="Unassembled WGS sequence"/>
</dbReference>
<dbReference type="InterPro" id="IPR001468">
    <property type="entry name" value="Indole-3-GlycerolPSynthase_CS"/>
</dbReference>
<dbReference type="SUPFAM" id="SSF52172">
    <property type="entry name" value="CheY-like"/>
    <property type="match status" value="1"/>
</dbReference>
<dbReference type="CDD" id="cd06170">
    <property type="entry name" value="LuxR_C_like"/>
    <property type="match status" value="1"/>
</dbReference>
<gene>
    <name evidence="6" type="ORF">Cflav_PD3692</name>
</gene>
<evidence type="ECO:0000259" key="4">
    <source>
        <dbReference type="PROSITE" id="PS50043"/>
    </source>
</evidence>
<keyword evidence="2" id="KW-0238">DNA-binding</keyword>
<dbReference type="Pfam" id="PF00196">
    <property type="entry name" value="GerE"/>
    <property type="match status" value="1"/>
</dbReference>
<keyword evidence="1 3" id="KW-0597">Phosphoprotein</keyword>
<dbReference type="InterPro" id="IPR011006">
    <property type="entry name" value="CheY-like_superfamily"/>
</dbReference>
<proteinExistence type="predicted"/>
<dbReference type="PROSITE" id="PS00622">
    <property type="entry name" value="HTH_LUXR_1"/>
    <property type="match status" value="1"/>
</dbReference>
<dbReference type="PROSITE" id="PS50043">
    <property type="entry name" value="HTH_LUXR_2"/>
    <property type="match status" value="1"/>
</dbReference>
<dbReference type="Gene3D" id="3.40.50.2300">
    <property type="match status" value="1"/>
</dbReference>
<dbReference type="STRING" id="320771.Cflav_PD3692"/>
<dbReference type="AlphaFoldDB" id="B9XGC4"/>
<accession>B9XGC4</accession>
<evidence type="ECO:0000256" key="1">
    <source>
        <dbReference type="ARBA" id="ARBA00022553"/>
    </source>
</evidence>
<dbReference type="PROSITE" id="PS50110">
    <property type="entry name" value="RESPONSE_REGULATORY"/>
    <property type="match status" value="1"/>
</dbReference>
<dbReference type="PANTHER" id="PTHR43214:SF43">
    <property type="entry name" value="TWO-COMPONENT RESPONSE REGULATOR"/>
    <property type="match status" value="1"/>
</dbReference>
<dbReference type="SMART" id="SM00448">
    <property type="entry name" value="REC"/>
    <property type="match status" value="1"/>
</dbReference>
<dbReference type="GO" id="GO:0000160">
    <property type="term" value="P:phosphorelay signal transduction system"/>
    <property type="evidence" value="ECO:0007669"/>
    <property type="project" value="InterPro"/>
</dbReference>
<name>B9XGC4_PEDPL</name>
<keyword evidence="7" id="KW-1185">Reference proteome</keyword>
<evidence type="ECO:0000256" key="3">
    <source>
        <dbReference type="PROSITE-ProRule" id="PRU00169"/>
    </source>
</evidence>
<feature type="modified residue" description="4-aspartylphosphate" evidence="3">
    <location>
        <position position="42"/>
    </location>
</feature>
<dbReference type="PRINTS" id="PR00038">
    <property type="entry name" value="HTHLUXR"/>
</dbReference>
<dbReference type="PROSITE" id="PS00614">
    <property type="entry name" value="IGPS"/>
    <property type="match status" value="1"/>
</dbReference>
<dbReference type="Pfam" id="PF00072">
    <property type="entry name" value="Response_reg"/>
    <property type="match status" value="1"/>
</dbReference>
<dbReference type="InterPro" id="IPR039420">
    <property type="entry name" value="WalR-like"/>
</dbReference>
<dbReference type="PANTHER" id="PTHR43214">
    <property type="entry name" value="TWO-COMPONENT RESPONSE REGULATOR"/>
    <property type="match status" value="1"/>
</dbReference>
<comment type="caution">
    <text evidence="6">The sequence shown here is derived from an EMBL/GenBank/DDBJ whole genome shotgun (WGS) entry which is preliminary data.</text>
</comment>
<dbReference type="GO" id="GO:0003677">
    <property type="term" value="F:DNA binding"/>
    <property type="evidence" value="ECO:0007669"/>
    <property type="project" value="UniProtKB-KW"/>
</dbReference>
<dbReference type="SUPFAM" id="SSF46894">
    <property type="entry name" value="C-terminal effector domain of the bipartite response regulators"/>
    <property type="match status" value="1"/>
</dbReference>
<dbReference type="GO" id="GO:0004425">
    <property type="term" value="F:indole-3-glycerol-phosphate synthase activity"/>
    <property type="evidence" value="ECO:0007669"/>
    <property type="project" value="InterPro"/>
</dbReference>
<evidence type="ECO:0000256" key="2">
    <source>
        <dbReference type="ARBA" id="ARBA00023125"/>
    </source>
</evidence>
<dbReference type="GO" id="GO:0006355">
    <property type="term" value="P:regulation of DNA-templated transcription"/>
    <property type="evidence" value="ECO:0007669"/>
    <property type="project" value="InterPro"/>
</dbReference>
<feature type="domain" description="HTH luxR-type" evidence="4">
    <location>
        <begin position="130"/>
        <end position="195"/>
    </location>
</feature>
<sequence length="198" mass="22209">MRHGLKQILADEYKKATFGEARNAQEALNKVWKETWDVVILDITMPGRSGLEVLREIKKSSPRLPVLVLSMHPENQFAVRVLKRGASGYMTKESAPEELVGAMKKVLAGGRYVSTGLAEKLASYLSADTQKPPQELLSDREFQVLRLIASGKIVSEIAKELSLSVKTISTYRTRILEKMGMKNNAELMHYAIQHQLVE</sequence>
<reference evidence="6 7" key="1">
    <citation type="journal article" date="2011" name="J. Bacteriol.">
        <title>Genome sequence of 'Pedosphaera parvula' Ellin514, an aerobic Verrucomicrobial isolate from pasture soil.</title>
        <authorList>
            <person name="Kant R."/>
            <person name="van Passel M.W."/>
            <person name="Sangwan P."/>
            <person name="Palva A."/>
            <person name="Lucas S."/>
            <person name="Copeland A."/>
            <person name="Lapidus A."/>
            <person name="Glavina Del Rio T."/>
            <person name="Dalin E."/>
            <person name="Tice H."/>
            <person name="Bruce D."/>
            <person name="Goodwin L."/>
            <person name="Pitluck S."/>
            <person name="Chertkov O."/>
            <person name="Larimer F.W."/>
            <person name="Land M.L."/>
            <person name="Hauser L."/>
            <person name="Brettin T.S."/>
            <person name="Detter J.C."/>
            <person name="Han S."/>
            <person name="de Vos W.M."/>
            <person name="Janssen P.H."/>
            <person name="Smidt H."/>
        </authorList>
    </citation>
    <scope>NUCLEOTIDE SEQUENCE [LARGE SCALE GENOMIC DNA]</scope>
    <source>
        <strain evidence="6 7">Ellin514</strain>
    </source>
</reference>
<dbReference type="InterPro" id="IPR016032">
    <property type="entry name" value="Sig_transdc_resp-reg_C-effctor"/>
</dbReference>
<dbReference type="SMART" id="SM00421">
    <property type="entry name" value="HTH_LUXR"/>
    <property type="match status" value="1"/>
</dbReference>